<dbReference type="SUPFAM" id="SSF81383">
    <property type="entry name" value="F-box domain"/>
    <property type="match status" value="1"/>
</dbReference>
<dbReference type="GeneID" id="54411285"/>
<feature type="domain" description="F-box" evidence="1">
    <location>
        <begin position="2"/>
        <end position="48"/>
    </location>
</feature>
<dbReference type="EMBL" id="ML977516">
    <property type="protein sequence ID" value="KAF2125380.1"/>
    <property type="molecule type" value="Genomic_DNA"/>
</dbReference>
<dbReference type="AlphaFoldDB" id="A0A6A6A0N4"/>
<keyword evidence="3" id="KW-1185">Reference proteome</keyword>
<evidence type="ECO:0000313" key="2">
    <source>
        <dbReference type="EMBL" id="KAF2125380.1"/>
    </source>
</evidence>
<dbReference type="RefSeq" id="XP_033519772.1">
    <property type="nucleotide sequence ID" value="XM_033670853.1"/>
</dbReference>
<dbReference type="InterPro" id="IPR001810">
    <property type="entry name" value="F-box_dom"/>
</dbReference>
<proteinExistence type="predicted"/>
<accession>A0A6A6A0N4</accession>
<name>A0A6A6A0N4_9PLEO</name>
<dbReference type="PROSITE" id="PS50181">
    <property type="entry name" value="FBOX"/>
    <property type="match status" value="1"/>
</dbReference>
<sequence length="426" mass="47737">MSTMMIDLPLEILHRICIYLPSESALAFLHTSPSIHQACNDWTVWRDLIAQNPSFPRGFSTSTQYAWKRYVVADARASRLEEGTCIRKAVEQYLPQLLALKYTGAPSIHAEAFYNLCHPLISNAVYPRSLVRLATDSNPRWEFMTNPSSPFSASDWQSAQAAAFCFASRVLSDDTSPEDPETSPFQLGSVRWLLSTTEQTKNGKAVAMQHALANAVVGCFCSELRIALSGERTISENFDGCAYPPSDVEIPLKDCMALPVPFSTRSTEMFGTCHVRAMTTPSFFTEDEWTGYFSTRGDWRSVYQGVGGYSDEAVKSGRRASVCEPAVESVVRFRVVRTHENGDFVLRSNRFHTPTEQHVLTMLVERKTGRLTASLDNSCKSIEDVSGSEVRNAVITPFGIVHGVRPGEWMWLWKSRWSREVEPGMQ</sequence>
<evidence type="ECO:0000259" key="1">
    <source>
        <dbReference type="PROSITE" id="PS50181"/>
    </source>
</evidence>
<dbReference type="Proteomes" id="UP000799771">
    <property type="component" value="Unassembled WGS sequence"/>
</dbReference>
<dbReference type="OrthoDB" id="3789892at2759"/>
<protein>
    <recommendedName>
        <fullName evidence="1">F-box domain-containing protein</fullName>
    </recommendedName>
</protein>
<evidence type="ECO:0000313" key="3">
    <source>
        <dbReference type="Proteomes" id="UP000799771"/>
    </source>
</evidence>
<organism evidence="2 3">
    <name type="scientific">Dothidotthia symphoricarpi CBS 119687</name>
    <dbReference type="NCBI Taxonomy" id="1392245"/>
    <lineage>
        <taxon>Eukaryota</taxon>
        <taxon>Fungi</taxon>
        <taxon>Dikarya</taxon>
        <taxon>Ascomycota</taxon>
        <taxon>Pezizomycotina</taxon>
        <taxon>Dothideomycetes</taxon>
        <taxon>Pleosporomycetidae</taxon>
        <taxon>Pleosporales</taxon>
        <taxon>Dothidotthiaceae</taxon>
        <taxon>Dothidotthia</taxon>
    </lineage>
</organism>
<gene>
    <name evidence="2" type="ORF">P153DRAFT_389540</name>
</gene>
<reference evidence="2" key="1">
    <citation type="journal article" date="2020" name="Stud. Mycol.">
        <title>101 Dothideomycetes genomes: a test case for predicting lifestyles and emergence of pathogens.</title>
        <authorList>
            <person name="Haridas S."/>
            <person name="Albert R."/>
            <person name="Binder M."/>
            <person name="Bloem J."/>
            <person name="Labutti K."/>
            <person name="Salamov A."/>
            <person name="Andreopoulos B."/>
            <person name="Baker S."/>
            <person name="Barry K."/>
            <person name="Bills G."/>
            <person name="Bluhm B."/>
            <person name="Cannon C."/>
            <person name="Castanera R."/>
            <person name="Culley D."/>
            <person name="Daum C."/>
            <person name="Ezra D."/>
            <person name="Gonzalez J."/>
            <person name="Henrissat B."/>
            <person name="Kuo A."/>
            <person name="Liang C."/>
            <person name="Lipzen A."/>
            <person name="Lutzoni F."/>
            <person name="Magnuson J."/>
            <person name="Mondo S."/>
            <person name="Nolan M."/>
            <person name="Ohm R."/>
            <person name="Pangilinan J."/>
            <person name="Park H.-J."/>
            <person name="Ramirez L."/>
            <person name="Alfaro M."/>
            <person name="Sun H."/>
            <person name="Tritt A."/>
            <person name="Yoshinaga Y."/>
            <person name="Zwiers L.-H."/>
            <person name="Turgeon B."/>
            <person name="Goodwin S."/>
            <person name="Spatafora J."/>
            <person name="Crous P."/>
            <person name="Grigoriev I."/>
        </authorList>
    </citation>
    <scope>NUCLEOTIDE SEQUENCE</scope>
    <source>
        <strain evidence="2">CBS 119687</strain>
    </source>
</reference>
<dbReference type="InterPro" id="IPR036047">
    <property type="entry name" value="F-box-like_dom_sf"/>
</dbReference>
<dbReference type="Gene3D" id="1.20.1280.50">
    <property type="match status" value="1"/>
</dbReference>